<feature type="domain" description="AB hydrolase-1" evidence="3">
    <location>
        <begin position="114"/>
        <end position="283"/>
    </location>
</feature>
<keyword evidence="4" id="KW-1185">Reference proteome</keyword>
<feature type="compositionally biased region" description="Basic residues" evidence="1">
    <location>
        <begin position="441"/>
        <end position="456"/>
    </location>
</feature>
<keyword evidence="2" id="KW-0472">Membrane</keyword>
<feature type="compositionally biased region" description="Basic and acidic residues" evidence="1">
    <location>
        <begin position="1"/>
        <end position="14"/>
    </location>
</feature>
<evidence type="ECO:0000256" key="2">
    <source>
        <dbReference type="SAM" id="Phobius"/>
    </source>
</evidence>
<dbReference type="RefSeq" id="XP_010905219.1">
    <property type="nucleotide sequence ID" value="XM_010906917.3"/>
</dbReference>
<evidence type="ECO:0000313" key="4">
    <source>
        <dbReference type="Proteomes" id="UP000504607"/>
    </source>
</evidence>
<evidence type="ECO:0000259" key="3">
    <source>
        <dbReference type="Pfam" id="PF00561"/>
    </source>
</evidence>
<dbReference type="GeneID" id="105032464"/>
<dbReference type="Proteomes" id="UP000504607">
    <property type="component" value="Unplaced"/>
</dbReference>
<dbReference type="AlphaFoldDB" id="A0A6I9Q9T2"/>
<dbReference type="PANTHER" id="PTHR43689:SF8">
    <property type="entry name" value="ALPHA_BETA-HYDROLASES SUPERFAMILY PROTEIN"/>
    <property type="match status" value="1"/>
</dbReference>
<keyword evidence="2" id="KW-0812">Transmembrane</keyword>
<gene>
    <name evidence="5 6" type="primary">LOC105032464</name>
</gene>
<dbReference type="OrthoDB" id="6431331at2759"/>
<dbReference type="RefSeq" id="XP_029116855.1">
    <property type="nucleotide sequence ID" value="XM_029261022.1"/>
</dbReference>
<evidence type="ECO:0000256" key="1">
    <source>
        <dbReference type="SAM" id="MobiDB-lite"/>
    </source>
</evidence>
<protein>
    <submittedName>
        <fullName evidence="5 6">Protein AUXIN RESPONSE 4 isoform X1</fullName>
    </submittedName>
</protein>
<accession>A0A6I9Q9T2</accession>
<keyword evidence="2" id="KW-1133">Transmembrane helix</keyword>
<evidence type="ECO:0000313" key="6">
    <source>
        <dbReference type="RefSeq" id="XP_029116855.1"/>
    </source>
</evidence>
<dbReference type="Gene3D" id="3.40.50.1820">
    <property type="entry name" value="alpha/beta hydrolase"/>
    <property type="match status" value="1"/>
</dbReference>
<dbReference type="Pfam" id="PF00561">
    <property type="entry name" value="Abhydrolase_1"/>
    <property type="match status" value="1"/>
</dbReference>
<feature type="transmembrane region" description="Helical" evidence="2">
    <location>
        <begin position="40"/>
        <end position="60"/>
    </location>
</feature>
<reference evidence="5 6" key="1">
    <citation type="submission" date="2025-04" db="UniProtKB">
        <authorList>
            <consortium name="RefSeq"/>
        </authorList>
    </citation>
    <scope>IDENTIFICATION</scope>
</reference>
<name>A0A6I9Q9T2_ELAGV</name>
<sequence>MAETSKKQEEKAEEPLLPQEPSKRPSLSTPTKPSPPARAFAFWAYFTISVSLLTFLLASLPSLRPPDHRSWFLSLPDDLRHHYSQGKLIKVHTNPSRPPIQVFAVEHGPRDGEVVVLIHGLGCSSFSFRHVLRLLGSSGLHAVAIDLPGSGFSDKRDLREEGRWGGIFGRIGDVYSEIREKGLFWGFDQLVETGQVSYEEIVSRDSMRYGAESSGYGSAEMGRVIGQVIDSMALAPAHLVLHDSALGPGANWVSMNPGLVQSVTFIDPAAESVAFPSWMLGPPVVGELLLASRFTFSRLLRLCCSRTMDGSVAEAYRFLLKGKDGRKSVVAAGKALNYSFDLGEWAGTEVVKDMAFQVLWSNSWSDRWIDEGKRAASAIPKAKFASHSGGRWPQEDAAEEISEMIVRFVSSLPKSVKQKREEPLPEHIQKMFDEASDGHHDHHHQHHHHHHHHHHGHGQEHAAGYFDMYGLGQGWGR</sequence>
<feature type="region of interest" description="Disordered" evidence="1">
    <location>
        <begin position="436"/>
        <end position="460"/>
    </location>
</feature>
<proteinExistence type="predicted"/>
<dbReference type="SUPFAM" id="SSF53474">
    <property type="entry name" value="alpha/beta-Hydrolases"/>
    <property type="match status" value="1"/>
</dbReference>
<dbReference type="InterPro" id="IPR000073">
    <property type="entry name" value="AB_hydrolase_1"/>
</dbReference>
<dbReference type="InterPro" id="IPR029058">
    <property type="entry name" value="AB_hydrolase_fold"/>
</dbReference>
<dbReference type="PANTHER" id="PTHR43689">
    <property type="entry name" value="HYDROLASE"/>
    <property type="match status" value="1"/>
</dbReference>
<organism evidence="4 5">
    <name type="scientific">Elaeis guineensis var. tenera</name>
    <name type="common">Oil palm</name>
    <dbReference type="NCBI Taxonomy" id="51953"/>
    <lineage>
        <taxon>Eukaryota</taxon>
        <taxon>Viridiplantae</taxon>
        <taxon>Streptophyta</taxon>
        <taxon>Embryophyta</taxon>
        <taxon>Tracheophyta</taxon>
        <taxon>Spermatophyta</taxon>
        <taxon>Magnoliopsida</taxon>
        <taxon>Liliopsida</taxon>
        <taxon>Arecaceae</taxon>
        <taxon>Arecoideae</taxon>
        <taxon>Cocoseae</taxon>
        <taxon>Elaeidinae</taxon>
        <taxon>Elaeis</taxon>
    </lineage>
</organism>
<feature type="region of interest" description="Disordered" evidence="1">
    <location>
        <begin position="1"/>
        <end position="32"/>
    </location>
</feature>
<dbReference type="KEGG" id="egu:105032464"/>
<evidence type="ECO:0000313" key="5">
    <source>
        <dbReference type="RefSeq" id="XP_010905219.1"/>
    </source>
</evidence>